<name>A0A2S0WP83_9ACTN</name>
<dbReference type="PANTHER" id="PTHR13774:SF39">
    <property type="entry name" value="BIOSYNTHESIS PROTEIN, PUTATIVE-RELATED"/>
    <property type="match status" value="1"/>
</dbReference>
<dbReference type="GO" id="GO:0016853">
    <property type="term" value="F:isomerase activity"/>
    <property type="evidence" value="ECO:0007669"/>
    <property type="project" value="UniProtKB-KW"/>
</dbReference>
<keyword evidence="4" id="KW-1185">Reference proteome</keyword>
<evidence type="ECO:0000256" key="2">
    <source>
        <dbReference type="ARBA" id="ARBA00023235"/>
    </source>
</evidence>
<comment type="similarity">
    <text evidence="1">Belongs to the PhzF family.</text>
</comment>
<dbReference type="AlphaFoldDB" id="A0A2S0WP83"/>
<organism evidence="3 4">
    <name type="scientific">Aeromicrobium chenweiae</name>
    <dbReference type="NCBI Taxonomy" id="2079793"/>
    <lineage>
        <taxon>Bacteria</taxon>
        <taxon>Bacillati</taxon>
        <taxon>Actinomycetota</taxon>
        <taxon>Actinomycetes</taxon>
        <taxon>Propionibacteriales</taxon>
        <taxon>Nocardioidaceae</taxon>
        <taxon>Aeromicrobium</taxon>
    </lineage>
</organism>
<dbReference type="Gene3D" id="3.10.310.10">
    <property type="entry name" value="Diaminopimelate Epimerase, Chain A, domain 1"/>
    <property type="match status" value="2"/>
</dbReference>
<sequence length="288" mass="30719">MSPEVVIVTVFADGDGGGNVTPIVPDATGMTDQEMQDLARHHSRESAFVTPSPSGDADYELRFWVPGHEMEMCGHATVGAVWLLAQRGEVTGDSVTVGTRSGQVQAQVSRGDSSISVRISQPAARLTELDGSAVDDLLDVLGVDRSVLADRPVLNAVTSRVKTLVPVRSVEVLDALAPDLSRVEELCTRLDSTGLYPYAVGDLDDQTFDARQFPRSSGYPEDPATGIAAAALSFALLEQGLVEESERPIRVRQGRAMGRPSSIEVRLRTSDGDVVGCWLGGDVRLSSD</sequence>
<dbReference type="Pfam" id="PF02567">
    <property type="entry name" value="PhzC-PhzF"/>
    <property type="match status" value="1"/>
</dbReference>
<dbReference type="EMBL" id="CP026952">
    <property type="protein sequence ID" value="AWB93127.1"/>
    <property type="molecule type" value="Genomic_DNA"/>
</dbReference>
<dbReference type="PIRSF" id="PIRSF016184">
    <property type="entry name" value="PhzC_PhzF"/>
    <property type="match status" value="1"/>
</dbReference>
<dbReference type="NCBIfam" id="TIGR00654">
    <property type="entry name" value="PhzF_family"/>
    <property type="match status" value="1"/>
</dbReference>
<reference evidence="4" key="1">
    <citation type="submission" date="2018-01" db="EMBL/GenBank/DDBJ databases">
        <authorList>
            <person name="Li J."/>
        </authorList>
    </citation>
    <scope>NUCLEOTIDE SEQUENCE [LARGE SCALE GENOMIC DNA]</scope>
    <source>
        <strain evidence="4">592</strain>
    </source>
</reference>
<dbReference type="KEGG" id="aez:C3E78_13420"/>
<dbReference type="Proteomes" id="UP000244384">
    <property type="component" value="Chromosome"/>
</dbReference>
<evidence type="ECO:0000313" key="3">
    <source>
        <dbReference type="EMBL" id="AWB93127.1"/>
    </source>
</evidence>
<dbReference type="InterPro" id="IPR003719">
    <property type="entry name" value="Phenazine_PhzF-like"/>
</dbReference>
<dbReference type="GO" id="GO:0005737">
    <property type="term" value="C:cytoplasm"/>
    <property type="evidence" value="ECO:0007669"/>
    <property type="project" value="TreeGrafter"/>
</dbReference>
<proteinExistence type="inferred from homology"/>
<dbReference type="RefSeq" id="WP_108579194.1">
    <property type="nucleotide sequence ID" value="NZ_CP026952.1"/>
</dbReference>
<accession>A0A5F2F4J7</accession>
<protein>
    <submittedName>
        <fullName evidence="3">Phenazine biosynthesis protein PhzF</fullName>
    </submittedName>
</protein>
<evidence type="ECO:0000256" key="1">
    <source>
        <dbReference type="ARBA" id="ARBA00008270"/>
    </source>
</evidence>
<keyword evidence="2" id="KW-0413">Isomerase</keyword>
<dbReference type="SUPFAM" id="SSF54506">
    <property type="entry name" value="Diaminopimelate epimerase-like"/>
    <property type="match status" value="1"/>
</dbReference>
<dbReference type="OrthoDB" id="9788221at2"/>
<gene>
    <name evidence="3" type="ORF">C3E78_13420</name>
</gene>
<dbReference type="PANTHER" id="PTHR13774">
    <property type="entry name" value="PHENAZINE BIOSYNTHESIS PROTEIN"/>
    <property type="match status" value="1"/>
</dbReference>
<evidence type="ECO:0000313" key="4">
    <source>
        <dbReference type="Proteomes" id="UP000244384"/>
    </source>
</evidence>
<accession>A0A2S0WP83</accession>